<dbReference type="Gene3D" id="2.180.10.10">
    <property type="entry name" value="RHS repeat-associated core"/>
    <property type="match status" value="1"/>
</dbReference>
<comment type="caution">
    <text evidence="1">The sequence shown here is derived from an EMBL/GenBank/DDBJ whole genome shotgun (WGS) entry which is preliminary data.</text>
</comment>
<protein>
    <submittedName>
        <fullName evidence="1">RHS repeat protein</fullName>
    </submittedName>
</protein>
<sequence>MRYDPVHRRTPTVAVIDGRGSPIRQVSYLRTLADDTPKALVSRQQYDVAGRMVAQRDPRLPTANLINVYSLNGDWVLTDSVDAGWRLILPGLAGEPLQRWDQRDNHWRTSFDKQLRMIAIEENGQSNVDVFTYADASAEAGYNRRGQLLEQKDRSGSLLTDSYSLTGQPLSETRTFHDAEPFTTHQVFSPLGALLEQTDAGGHQRSSRYGLAGQLKHVELLISGASDWQTVLEDAQYNANDQIIEQLAGNRVLSQWSYAPVDGRLHTQTSRKDGGAVLQNLEYFYDRVGNITRIEDHAFQPRYFANQLIDGHRDFTYDSLYRLTSATGYDDAPPPDIPGLPQPGDPNNRLNYTQTYRYDNGGNLFELIHVRAGNNSTRQMFIDPKSNRGVRWKAGDEPPDFDELFDSHGNQKVMHPGKPLAWNARDELESVTLIQREDGSNDAEYYRYSQGARVFKRHQTFAANAEHFHQVRYLPGLEIRTRDNGEELHVITLGNARCLHWAAEKPDAIANDQMRYNLEDHLGSSVMELDQDAVMISQEGYYPFGETAWMAPDSETTYRFIRYSGKEMDVSGLYYYGARYYAAWLQRWVSADPAGDVDGLNLYGFVRNNAMTYVDRTGNETEVAQPSSGGVLAFITGNTPRERMQKQLAFHNELLSAVDLAVRDVTTQILNHRSEPNSRVSTAKRTGFFLAEKGTSNAVGIGMSAAGVALGIPGGPLGMLIGGALGFVVGKTVSKTTKAIGKITGLNTSISLQPDRLRGTRLLKQTQAEQGPVVNFKAIADYNPLNPEGRQEIKQGGIAASKELALAGAGKIPYVGPAIKVIPDTIDLLNEIKNSANDLTEDEVTALDADITGTINMLQHGSEHLIETVKTLSPTDTAKRIDRIENETGQRIKMLRNLRTVLHSNSSTFTAV</sequence>
<keyword evidence="2" id="KW-1185">Reference proteome</keyword>
<evidence type="ECO:0000313" key="1">
    <source>
        <dbReference type="EMBL" id="MBF6032564.1"/>
    </source>
</evidence>
<accession>A0ABS0BDV3</accession>
<proteinExistence type="predicted"/>
<dbReference type="PANTHER" id="PTHR32305:SF15">
    <property type="entry name" value="PROTEIN RHSA-RELATED"/>
    <property type="match status" value="1"/>
</dbReference>
<gene>
    <name evidence="1" type="ORF">H8F23_04790</name>
</gene>
<dbReference type="NCBIfam" id="TIGR03696">
    <property type="entry name" value="Rhs_assc_core"/>
    <property type="match status" value="1"/>
</dbReference>
<name>A0ABS0BDV3_9PSED</name>
<dbReference type="Proteomes" id="UP000722111">
    <property type="component" value="Unassembled WGS sequence"/>
</dbReference>
<dbReference type="PANTHER" id="PTHR32305">
    <property type="match status" value="1"/>
</dbReference>
<dbReference type="InterPro" id="IPR050708">
    <property type="entry name" value="T6SS_VgrG/RHS"/>
</dbReference>
<evidence type="ECO:0000313" key="2">
    <source>
        <dbReference type="Proteomes" id="UP000722111"/>
    </source>
</evidence>
<dbReference type="EMBL" id="JACOPX010000003">
    <property type="protein sequence ID" value="MBF6032564.1"/>
    <property type="molecule type" value="Genomic_DNA"/>
</dbReference>
<reference evidence="1 2" key="1">
    <citation type="submission" date="2020-08" db="EMBL/GenBank/DDBJ databases">
        <title>Description of novel Pseudomonas species.</title>
        <authorList>
            <person name="Duman M."/>
            <person name="Mulet M."/>
            <person name="Altun S."/>
            <person name="Saticioglu I.B."/>
            <person name="Lalucat J."/>
            <person name="Garcia-Valdes E."/>
        </authorList>
    </citation>
    <scope>NUCLEOTIDE SEQUENCE [LARGE SCALE GENOMIC DNA]</scope>
    <source>
        <strain evidence="1 2">P155</strain>
    </source>
</reference>
<organism evidence="1 2">
    <name type="scientific">Pseudomonas neuropathica</name>
    <dbReference type="NCBI Taxonomy" id="2730425"/>
    <lineage>
        <taxon>Bacteria</taxon>
        <taxon>Pseudomonadati</taxon>
        <taxon>Pseudomonadota</taxon>
        <taxon>Gammaproteobacteria</taxon>
        <taxon>Pseudomonadales</taxon>
        <taxon>Pseudomonadaceae</taxon>
        <taxon>Pseudomonas</taxon>
    </lineage>
</organism>
<dbReference type="InterPro" id="IPR022385">
    <property type="entry name" value="Rhs_assc_core"/>
</dbReference>